<proteinExistence type="predicted"/>
<dbReference type="AlphaFoldDB" id="A0A0N0DG07"/>
<feature type="compositionally biased region" description="Basic and acidic residues" evidence="2">
    <location>
        <begin position="18"/>
        <end position="35"/>
    </location>
</feature>
<dbReference type="EMBL" id="JXCE01000045">
    <property type="protein sequence ID" value="KPA43301.1"/>
    <property type="molecule type" value="Genomic_DNA"/>
</dbReference>
<reference evidence="3 4" key="1">
    <citation type="submission" date="2015-04" db="EMBL/GenBank/DDBJ databases">
        <title>The draft genome sequence of Fusarium langsethiae, a T-2/HT-2 mycotoxin producer.</title>
        <authorList>
            <person name="Lysoe E."/>
            <person name="Divon H.H."/>
            <person name="Terzi V."/>
            <person name="Orru L."/>
            <person name="Lamontanara A."/>
            <person name="Kolseth A.-K."/>
            <person name="Frandsen R.J."/>
            <person name="Nielsen K."/>
            <person name="Thrane U."/>
        </authorList>
    </citation>
    <scope>NUCLEOTIDE SEQUENCE [LARGE SCALE GENOMIC DNA]</scope>
    <source>
        <strain evidence="3 4">Fl201059</strain>
    </source>
</reference>
<protein>
    <submittedName>
        <fullName evidence="3">Uncharacterized protein</fullName>
    </submittedName>
</protein>
<evidence type="ECO:0000313" key="3">
    <source>
        <dbReference type="EMBL" id="KPA43301.1"/>
    </source>
</evidence>
<feature type="region of interest" description="Disordered" evidence="2">
    <location>
        <begin position="18"/>
        <end position="46"/>
    </location>
</feature>
<dbReference type="Proteomes" id="UP000037904">
    <property type="component" value="Unassembled WGS sequence"/>
</dbReference>
<evidence type="ECO:0000313" key="4">
    <source>
        <dbReference type="Proteomes" id="UP000037904"/>
    </source>
</evidence>
<feature type="compositionally biased region" description="Basic and acidic residues" evidence="2">
    <location>
        <begin position="348"/>
        <end position="357"/>
    </location>
</feature>
<keyword evidence="1" id="KW-0175">Coiled coil</keyword>
<feature type="region of interest" description="Disordered" evidence="2">
    <location>
        <begin position="389"/>
        <end position="412"/>
    </location>
</feature>
<feature type="coiled-coil region" evidence="1">
    <location>
        <begin position="135"/>
        <end position="208"/>
    </location>
</feature>
<feature type="coiled-coil region" evidence="1">
    <location>
        <begin position="298"/>
        <end position="335"/>
    </location>
</feature>
<feature type="coiled-coil region" evidence="1">
    <location>
        <begin position="415"/>
        <end position="456"/>
    </location>
</feature>
<keyword evidence="4" id="KW-1185">Reference proteome</keyword>
<evidence type="ECO:0000256" key="2">
    <source>
        <dbReference type="SAM" id="MobiDB-lite"/>
    </source>
</evidence>
<dbReference type="OrthoDB" id="5091933at2759"/>
<gene>
    <name evidence="3" type="ORF">FLAG1_03786</name>
</gene>
<organism evidence="3 4">
    <name type="scientific">Fusarium langsethiae</name>
    <dbReference type="NCBI Taxonomy" id="179993"/>
    <lineage>
        <taxon>Eukaryota</taxon>
        <taxon>Fungi</taxon>
        <taxon>Dikarya</taxon>
        <taxon>Ascomycota</taxon>
        <taxon>Pezizomycotina</taxon>
        <taxon>Sordariomycetes</taxon>
        <taxon>Hypocreomycetidae</taxon>
        <taxon>Hypocreales</taxon>
        <taxon>Nectriaceae</taxon>
        <taxon>Fusarium</taxon>
    </lineage>
</organism>
<sequence>MEDYKAKREARLEHDQEWWGESHVEPDEGDPDRQHIYAHNPPISDQEFRETAQAFKESIKIPETKKYDSQAVHLRSTTPPMERAKRALQGLKEQGVQVTPELVKEVTSHYTTNSGIVAALTEWCADDQHVPVEHANELQKRSDRLKLEMATQQRDLQDELYQTKKSLEESVEEVNDSQQQIETLKVDLENAQKQNEVAKICIEGSEKECESAKKDVQNFTAFHDKAFRTVKKHSATWIATKKAYDELSQDDEKAVPAIRTLIDETTEHWKELNHMYDTEWPPMAKDLEQGEADGMGLLSLLEQRKKELKDKENEIERLDKVLEEKDQVVEKLKLKIDETSSLSSSEVSGKDTPEYRRVSSITLTTPSSNLSQVEEEIKRLRRENSDLQQKLAGNGGDKSNANSSTDTSLQDGNKLQEAFEEIRNLKAQAQIQTGNINQINNISREKDREFKKLRQEGNLHRHRLKRFEGVHFKTTSSLVEAIGKDDTASYIEQTLGLRDRINYLNLACFFRTRSYILMAIRVGSNRMANILLKDIKGWAEFCRQDFETMDPSVNIQIETSIRILYAMRGVLTTETEKGVKEAQESIRTGLDVLKQYPDDLASSQLVRIANTILKRTEDGQGTGMYKGWLRIADRKFHVEKILKTSSKSKIRDTSDMTTDKFALPAFHNPDSPSKQTE</sequence>
<accession>A0A0N0DG07</accession>
<name>A0A0N0DG07_FUSLA</name>
<comment type="caution">
    <text evidence="3">The sequence shown here is derived from an EMBL/GenBank/DDBJ whole genome shotgun (WGS) entry which is preliminary data.</text>
</comment>
<feature type="region of interest" description="Disordered" evidence="2">
    <location>
        <begin position="340"/>
        <end position="373"/>
    </location>
</feature>
<feature type="compositionally biased region" description="Polar residues" evidence="2">
    <location>
        <begin position="397"/>
        <end position="412"/>
    </location>
</feature>
<evidence type="ECO:0000256" key="1">
    <source>
        <dbReference type="SAM" id="Coils"/>
    </source>
</evidence>
<feature type="compositionally biased region" description="Polar residues" evidence="2">
    <location>
        <begin position="359"/>
        <end position="372"/>
    </location>
</feature>